<evidence type="ECO:0000256" key="1">
    <source>
        <dbReference type="ARBA" id="ARBA00022741"/>
    </source>
</evidence>
<evidence type="ECO:0000256" key="3">
    <source>
        <dbReference type="ARBA" id="ARBA00022840"/>
    </source>
</evidence>
<evidence type="ECO:0000313" key="7">
    <source>
        <dbReference type="Proteomes" id="UP000317378"/>
    </source>
</evidence>
<dbReference type="Pfam" id="PF02682">
    <property type="entry name" value="CT_C_D"/>
    <property type="match status" value="1"/>
</dbReference>
<sequence>MRLLPVGDDSLLVDLDSPEEAQALHAELLRRRGAGTLTPIAEIVPGDRTILLRSISGVDALRTELGRWHVPALTADSGPLLEIPVVYDGADLRDVAALWGVTEDEVVRRHSSVEHRVAFCGFAPGFAYMTGLEEAYHVPRRSAPRTSVPAGSVALAGAYTGIYPRPSPGGWQLIGTTDVPLWDMEREPAALLTPGTRVRFVPRDPDPAPATAPAPGQPAGVTTERTRT</sequence>
<keyword evidence="3" id="KW-0067">ATP-binding</keyword>
<dbReference type="SMART" id="SM00796">
    <property type="entry name" value="AHS1"/>
    <property type="match status" value="1"/>
</dbReference>
<feature type="compositionally biased region" description="Pro residues" evidence="4">
    <location>
        <begin position="207"/>
        <end position="216"/>
    </location>
</feature>
<reference evidence="6 7" key="1">
    <citation type="submission" date="2019-06" db="EMBL/GenBank/DDBJ databases">
        <title>Streptomyces sporangiiformans sp. nov., a novel actinomycete isolated from soil in Mount Song.</title>
        <authorList>
            <person name="Han L."/>
        </authorList>
    </citation>
    <scope>NUCLEOTIDE SEQUENCE [LARGE SCALE GENOMIC DNA]</scope>
    <source>
        <strain evidence="6 7">NEAU-SSA 1</strain>
    </source>
</reference>
<name>A0A505DFB9_9ACTN</name>
<dbReference type="PANTHER" id="PTHR34698">
    <property type="entry name" value="5-OXOPROLINASE SUBUNIT B"/>
    <property type="match status" value="1"/>
</dbReference>
<dbReference type="InterPro" id="IPR029000">
    <property type="entry name" value="Cyclophilin-like_dom_sf"/>
</dbReference>
<dbReference type="GO" id="GO:0016787">
    <property type="term" value="F:hydrolase activity"/>
    <property type="evidence" value="ECO:0007669"/>
    <property type="project" value="UniProtKB-KW"/>
</dbReference>
<keyword evidence="2 6" id="KW-0378">Hydrolase</keyword>
<dbReference type="Gene3D" id="2.40.100.10">
    <property type="entry name" value="Cyclophilin-like"/>
    <property type="match status" value="1"/>
</dbReference>
<comment type="caution">
    <text evidence="6">The sequence shown here is derived from an EMBL/GenBank/DDBJ whole genome shotgun (WGS) entry which is preliminary data.</text>
</comment>
<dbReference type="InterPro" id="IPR003833">
    <property type="entry name" value="CT_C_D"/>
</dbReference>
<protein>
    <submittedName>
        <fullName evidence="6">Allophanate hydrolase subunit 1</fullName>
    </submittedName>
</protein>
<dbReference type="SUPFAM" id="SSF50891">
    <property type="entry name" value="Cyclophilin-like"/>
    <property type="match status" value="1"/>
</dbReference>
<proteinExistence type="predicted"/>
<dbReference type="Gene3D" id="3.30.1360.40">
    <property type="match status" value="1"/>
</dbReference>
<evidence type="ECO:0000256" key="2">
    <source>
        <dbReference type="ARBA" id="ARBA00022801"/>
    </source>
</evidence>
<organism evidence="6 7">
    <name type="scientific">Streptomyces sporangiiformans</name>
    <dbReference type="NCBI Taxonomy" id="2315329"/>
    <lineage>
        <taxon>Bacteria</taxon>
        <taxon>Bacillati</taxon>
        <taxon>Actinomycetota</taxon>
        <taxon>Actinomycetes</taxon>
        <taxon>Kitasatosporales</taxon>
        <taxon>Streptomycetaceae</taxon>
        <taxon>Streptomyces</taxon>
    </lineage>
</organism>
<dbReference type="InterPro" id="IPR010016">
    <property type="entry name" value="PxpB"/>
</dbReference>
<accession>A0A505DFB9</accession>
<evidence type="ECO:0000256" key="4">
    <source>
        <dbReference type="SAM" id="MobiDB-lite"/>
    </source>
</evidence>
<keyword evidence="7" id="KW-1185">Reference proteome</keyword>
<dbReference type="OrthoDB" id="9778567at2"/>
<evidence type="ECO:0000259" key="5">
    <source>
        <dbReference type="SMART" id="SM00796"/>
    </source>
</evidence>
<feature type="region of interest" description="Disordered" evidence="4">
    <location>
        <begin position="201"/>
        <end position="228"/>
    </location>
</feature>
<feature type="domain" description="Carboxyltransferase" evidence="5">
    <location>
        <begin position="1"/>
        <end position="192"/>
    </location>
</feature>
<gene>
    <name evidence="6" type="ORF">FGD71_015410</name>
</gene>
<evidence type="ECO:0000313" key="6">
    <source>
        <dbReference type="EMBL" id="TPQ21430.1"/>
    </source>
</evidence>
<dbReference type="PANTHER" id="PTHR34698:SF2">
    <property type="entry name" value="5-OXOPROLINASE SUBUNIT B"/>
    <property type="match status" value="1"/>
</dbReference>
<dbReference type="GO" id="GO:0005524">
    <property type="term" value="F:ATP binding"/>
    <property type="evidence" value="ECO:0007669"/>
    <property type="project" value="UniProtKB-KW"/>
</dbReference>
<dbReference type="AlphaFoldDB" id="A0A505DFB9"/>
<dbReference type="RefSeq" id="WP_119101024.1">
    <property type="nucleotide sequence ID" value="NZ_QXMJ01000118.1"/>
</dbReference>
<dbReference type="EMBL" id="VCHX02000118">
    <property type="protein sequence ID" value="TPQ21430.1"/>
    <property type="molecule type" value="Genomic_DNA"/>
</dbReference>
<keyword evidence="1" id="KW-0547">Nucleotide-binding</keyword>
<dbReference type="Proteomes" id="UP000317378">
    <property type="component" value="Unassembled WGS sequence"/>
</dbReference>